<evidence type="ECO:0000313" key="9">
    <source>
        <dbReference type="Proteomes" id="UP001319200"/>
    </source>
</evidence>
<keyword evidence="3" id="KW-0408">Iron</keyword>
<dbReference type="Gene3D" id="2.102.10.10">
    <property type="entry name" value="Rieske [2Fe-2S] iron-sulphur domain"/>
    <property type="match status" value="1"/>
</dbReference>
<evidence type="ECO:0000259" key="7">
    <source>
        <dbReference type="PROSITE" id="PS51296"/>
    </source>
</evidence>
<reference evidence="8 9" key="1">
    <citation type="submission" date="2021-05" db="EMBL/GenBank/DDBJ databases">
        <title>A Polyphasic approach of four new species of the genus Ohtaekwangia: Ohtaekwangia histidinii sp. nov., Ohtaekwangia cretensis sp. nov., Ohtaekwangia indiensis sp. nov., Ohtaekwangia reichenbachii sp. nov. from diverse environment.</title>
        <authorList>
            <person name="Octaviana S."/>
        </authorList>
    </citation>
    <scope>NUCLEOTIDE SEQUENCE [LARGE SCALE GENOMIC DNA]</scope>
    <source>
        <strain evidence="8 9">PWU4</strain>
    </source>
</reference>
<feature type="domain" description="Rieske" evidence="7">
    <location>
        <begin position="9"/>
        <end position="104"/>
    </location>
</feature>
<comment type="caution">
    <text evidence="8">The sequence shown here is derived from an EMBL/GenBank/DDBJ whole genome shotgun (WGS) entry which is preliminary data.</text>
</comment>
<proteinExistence type="inferred from homology"/>
<dbReference type="PANTHER" id="PTHR21496">
    <property type="entry name" value="FERREDOXIN-RELATED"/>
    <property type="match status" value="1"/>
</dbReference>
<evidence type="ECO:0000313" key="8">
    <source>
        <dbReference type="EMBL" id="MBT1701277.1"/>
    </source>
</evidence>
<organism evidence="8 9">
    <name type="scientific">Chryseosolibacter histidini</name>
    <dbReference type="NCBI Taxonomy" id="2782349"/>
    <lineage>
        <taxon>Bacteria</taxon>
        <taxon>Pseudomonadati</taxon>
        <taxon>Bacteroidota</taxon>
        <taxon>Cytophagia</taxon>
        <taxon>Cytophagales</taxon>
        <taxon>Chryseotaleaceae</taxon>
        <taxon>Chryseosolibacter</taxon>
    </lineage>
</organism>
<keyword evidence="2" id="KW-0479">Metal-binding</keyword>
<comment type="cofactor">
    <cofactor evidence="5">
        <name>[2Fe-2S] cluster</name>
        <dbReference type="ChEBI" id="CHEBI:190135"/>
    </cofactor>
</comment>
<dbReference type="AlphaFoldDB" id="A0AAP2DUM3"/>
<keyword evidence="1" id="KW-0001">2Fe-2S</keyword>
<dbReference type="EMBL" id="JAHESF010000063">
    <property type="protein sequence ID" value="MBT1701277.1"/>
    <property type="molecule type" value="Genomic_DNA"/>
</dbReference>
<protein>
    <submittedName>
        <fullName evidence="8">Rieske 2Fe-2S domain-containing protein</fullName>
    </submittedName>
</protein>
<dbReference type="SUPFAM" id="SSF50022">
    <property type="entry name" value="ISP domain"/>
    <property type="match status" value="1"/>
</dbReference>
<comment type="similarity">
    <text evidence="6">Belongs to the bacterial ring-hydroxylating dioxygenase ferredoxin component family.</text>
</comment>
<evidence type="ECO:0000256" key="5">
    <source>
        <dbReference type="ARBA" id="ARBA00034078"/>
    </source>
</evidence>
<gene>
    <name evidence="8" type="ORF">KK083_30575</name>
</gene>
<dbReference type="Pfam" id="PF00355">
    <property type="entry name" value="Rieske"/>
    <property type="match status" value="1"/>
</dbReference>
<dbReference type="PANTHER" id="PTHR21496:SF0">
    <property type="entry name" value="RIESKE DOMAIN-CONTAINING PROTEIN"/>
    <property type="match status" value="1"/>
</dbReference>
<evidence type="ECO:0000256" key="6">
    <source>
        <dbReference type="ARBA" id="ARBA00038001"/>
    </source>
</evidence>
<dbReference type="Proteomes" id="UP001319200">
    <property type="component" value="Unassembled WGS sequence"/>
</dbReference>
<name>A0AAP2DUM3_9BACT</name>
<dbReference type="GO" id="GO:0051537">
    <property type="term" value="F:2 iron, 2 sulfur cluster binding"/>
    <property type="evidence" value="ECO:0007669"/>
    <property type="project" value="UniProtKB-KW"/>
</dbReference>
<dbReference type="GO" id="GO:0046872">
    <property type="term" value="F:metal ion binding"/>
    <property type="evidence" value="ECO:0007669"/>
    <property type="project" value="UniProtKB-KW"/>
</dbReference>
<accession>A0AAP2DUM3</accession>
<evidence type="ECO:0000256" key="4">
    <source>
        <dbReference type="ARBA" id="ARBA00023014"/>
    </source>
</evidence>
<evidence type="ECO:0000256" key="2">
    <source>
        <dbReference type="ARBA" id="ARBA00022723"/>
    </source>
</evidence>
<evidence type="ECO:0000256" key="3">
    <source>
        <dbReference type="ARBA" id="ARBA00023004"/>
    </source>
</evidence>
<keyword evidence="9" id="KW-1185">Reference proteome</keyword>
<dbReference type="InterPro" id="IPR036922">
    <property type="entry name" value="Rieske_2Fe-2S_sf"/>
</dbReference>
<evidence type="ECO:0000256" key="1">
    <source>
        <dbReference type="ARBA" id="ARBA00022714"/>
    </source>
</evidence>
<dbReference type="PROSITE" id="PS51296">
    <property type="entry name" value="RIESKE"/>
    <property type="match status" value="1"/>
</dbReference>
<dbReference type="InterPro" id="IPR017941">
    <property type="entry name" value="Rieske_2Fe-2S"/>
</dbReference>
<keyword evidence="4" id="KW-0411">Iron-sulfur</keyword>
<sequence>MEWVRIFPNEQEARRRIRNDKPQLVAIYGRRICLALHDDQFFAVQDACSHNGESLSKGHINYLGEIVCPWHGYRFELHTGRPCDSSSPDLATYPVKVDETGFYIGIP</sequence>
<dbReference type="RefSeq" id="WP_254169960.1">
    <property type="nucleotide sequence ID" value="NZ_JAHESF010000063.1"/>
</dbReference>